<feature type="compositionally biased region" description="Low complexity" evidence="1">
    <location>
        <begin position="706"/>
        <end position="720"/>
    </location>
</feature>
<dbReference type="AlphaFoldDB" id="A0A1V9Y1R0"/>
<feature type="region of interest" description="Disordered" evidence="1">
    <location>
        <begin position="14"/>
        <end position="86"/>
    </location>
</feature>
<accession>A0A1V9Y1R0</accession>
<keyword evidence="3" id="KW-1185">Reference proteome</keyword>
<feature type="compositionally biased region" description="Acidic residues" evidence="1">
    <location>
        <begin position="294"/>
        <end position="304"/>
    </location>
</feature>
<feature type="region of interest" description="Disordered" evidence="1">
    <location>
        <begin position="422"/>
        <end position="453"/>
    </location>
</feature>
<dbReference type="InParanoid" id="A0A1V9Y1R0"/>
<feature type="compositionally biased region" description="Polar residues" evidence="1">
    <location>
        <begin position="442"/>
        <end position="451"/>
    </location>
</feature>
<feature type="compositionally biased region" description="Polar residues" evidence="1">
    <location>
        <begin position="317"/>
        <end position="340"/>
    </location>
</feature>
<reference evidence="2 3" key="1">
    <citation type="journal article" date="2017" name="Gigascience">
        <title>Draft genome of the honey bee ectoparasitic mite, Tropilaelaps mercedesae, is shaped by the parasitic life history.</title>
        <authorList>
            <person name="Dong X."/>
            <person name="Armstrong S.D."/>
            <person name="Xia D."/>
            <person name="Makepeace B.L."/>
            <person name="Darby A.C."/>
            <person name="Kadowaki T."/>
        </authorList>
    </citation>
    <scope>NUCLEOTIDE SEQUENCE [LARGE SCALE GENOMIC DNA]</scope>
    <source>
        <strain evidence="2">Wuxi-XJTLU</strain>
    </source>
</reference>
<protein>
    <submittedName>
        <fullName evidence="2">Uncharacterized protein</fullName>
    </submittedName>
</protein>
<comment type="caution">
    <text evidence="2">The sequence shown here is derived from an EMBL/GenBank/DDBJ whole genome shotgun (WGS) entry which is preliminary data.</text>
</comment>
<proteinExistence type="predicted"/>
<evidence type="ECO:0000313" key="2">
    <source>
        <dbReference type="EMBL" id="OQR79641.1"/>
    </source>
</evidence>
<name>A0A1V9Y1R0_9ACAR</name>
<feature type="region of interest" description="Disordered" evidence="1">
    <location>
        <begin position="706"/>
        <end position="753"/>
    </location>
</feature>
<dbReference type="EMBL" id="MNPL01000861">
    <property type="protein sequence ID" value="OQR79641.1"/>
    <property type="molecule type" value="Genomic_DNA"/>
</dbReference>
<gene>
    <name evidence="2" type="ORF">BIW11_00124</name>
</gene>
<feature type="region of interest" description="Disordered" evidence="1">
    <location>
        <begin position="639"/>
        <end position="672"/>
    </location>
</feature>
<feature type="compositionally biased region" description="Low complexity" evidence="1">
    <location>
        <begin position="649"/>
        <end position="672"/>
    </location>
</feature>
<sequence>MDIPVEDTMTKLTIEQITLEPSAEPATTSMIIPEEDTEKTTTEETWHDNFPRGQLSSLQDKNREPSPLSDKDIESPPLAKFGDKPDVAKSYRKAVKKCGDTSEAQLQRLVTEIAKLKDEILKRQSTTVASGAITAPSRKIEAIGEERREGQTKIEPRKGSFERKVQQVASTTMRERASYEDRYWDEFNETKRMAQLPTARIYRKRPSVDSSEDVDSSEILIPESLTDFTTADDEAERRHGSRLPMFDYIYDVEQTYADSESKSSASRGSRRKPEESAPEGSTRGIRKDIYETQDYAESDTDSTDGETSGPVEEASEDGSSNTHFRTQKPSLFQGLRQSRAGNKKKAAESDKILKFNYNSVKLSRKDLESSDRGLKYKDLDLIDGNLWQRCQIPKSHDEHFQKKLITKAMEPLSKLMDSRNKAIKARDKTPEQSNEAMEPASRSPTQRSTMPKTVDDALRASSDSAKAAAALIVAAGHLTKAAAMLAKAVAPRWETSATLSKASPTPSRTSAAPHRISATLSKAAVARIKASTGPSKASMTSSRASATCSRAFQKRISRKAIKMHSKPAVPPTKARAVCSKVAREPIQAAETSPNSLAAFLKAVTAPFQAVAVSFQTVTKPAKAVATLTKLQVMVPRTKPMASSTRPIVTPTKAAGSPTKAATAPTKAAAPPAKAAASPTMAAASPTMAAASPTMAAESLTKAAASSTKAAASSTKTTVSSIRTAVSPTKAARTRAKAPLVSTKAKTATAERKL</sequence>
<dbReference type="Proteomes" id="UP000192247">
    <property type="component" value="Unassembled WGS sequence"/>
</dbReference>
<feature type="region of interest" description="Disordered" evidence="1">
    <location>
        <begin position="202"/>
        <end position="347"/>
    </location>
</feature>
<organism evidence="2 3">
    <name type="scientific">Tropilaelaps mercedesae</name>
    <dbReference type="NCBI Taxonomy" id="418985"/>
    <lineage>
        <taxon>Eukaryota</taxon>
        <taxon>Metazoa</taxon>
        <taxon>Ecdysozoa</taxon>
        <taxon>Arthropoda</taxon>
        <taxon>Chelicerata</taxon>
        <taxon>Arachnida</taxon>
        <taxon>Acari</taxon>
        <taxon>Parasitiformes</taxon>
        <taxon>Mesostigmata</taxon>
        <taxon>Gamasina</taxon>
        <taxon>Dermanyssoidea</taxon>
        <taxon>Laelapidae</taxon>
        <taxon>Tropilaelaps</taxon>
    </lineage>
</organism>
<feature type="compositionally biased region" description="Basic and acidic residues" evidence="1">
    <location>
        <begin position="60"/>
        <end position="74"/>
    </location>
</feature>
<feature type="compositionally biased region" description="Basic and acidic residues" evidence="1">
    <location>
        <begin position="38"/>
        <end position="50"/>
    </location>
</feature>
<evidence type="ECO:0000313" key="3">
    <source>
        <dbReference type="Proteomes" id="UP000192247"/>
    </source>
</evidence>
<evidence type="ECO:0000256" key="1">
    <source>
        <dbReference type="SAM" id="MobiDB-lite"/>
    </source>
</evidence>
<dbReference type="OrthoDB" id="10686637at2759"/>